<geneLocation type="chloroplast" evidence="14"/>
<evidence type="ECO:0000256" key="1">
    <source>
        <dbReference type="ARBA" id="ARBA00004141"/>
    </source>
</evidence>
<keyword evidence="9" id="KW-0811">Translocation</keyword>
<keyword evidence="10 12" id="KW-0472">Membrane</keyword>
<evidence type="ECO:0000256" key="12">
    <source>
        <dbReference type="SAM" id="Phobius"/>
    </source>
</evidence>
<keyword evidence="14" id="KW-0150">Chloroplast</keyword>
<keyword evidence="13" id="KW-0732">Signal</keyword>
<proteinExistence type="inferred from homology"/>
<reference evidence="14" key="1">
    <citation type="submission" date="2021-02" db="EMBL/GenBank/DDBJ databases">
        <authorList>
            <person name="Huang H."/>
            <person name="Chen N."/>
        </authorList>
    </citation>
    <scope>NUCLEOTIDE SEQUENCE</scope>
</reference>
<feature type="chain" id="PRO_5032901900" description="Probable protein-export membrane protein SecG" evidence="13">
    <location>
        <begin position="27"/>
        <end position="69"/>
    </location>
</feature>
<dbReference type="RefSeq" id="YP_010241929.1">
    <property type="nucleotide sequence ID" value="NC_059929.1"/>
</dbReference>
<evidence type="ECO:0000256" key="13">
    <source>
        <dbReference type="SAM" id="SignalP"/>
    </source>
</evidence>
<evidence type="ECO:0000256" key="5">
    <source>
        <dbReference type="ARBA" id="ARBA00022448"/>
    </source>
</evidence>
<dbReference type="GO" id="GO:0009306">
    <property type="term" value="P:protein secretion"/>
    <property type="evidence" value="ECO:0007669"/>
    <property type="project" value="InterPro"/>
</dbReference>
<feature type="signal peptide" evidence="13">
    <location>
        <begin position="1"/>
        <end position="26"/>
    </location>
</feature>
<evidence type="ECO:0000256" key="11">
    <source>
        <dbReference type="ARBA" id="ARBA00025638"/>
    </source>
</evidence>
<evidence type="ECO:0000256" key="2">
    <source>
        <dbReference type="ARBA" id="ARBA00008445"/>
    </source>
</evidence>
<dbReference type="Pfam" id="PF03840">
    <property type="entry name" value="SecG"/>
    <property type="match status" value="1"/>
</dbReference>
<evidence type="ECO:0000256" key="7">
    <source>
        <dbReference type="ARBA" id="ARBA00022927"/>
    </source>
</evidence>
<dbReference type="GO" id="GO:0016020">
    <property type="term" value="C:membrane"/>
    <property type="evidence" value="ECO:0007669"/>
    <property type="project" value="UniProtKB-SubCell"/>
</dbReference>
<evidence type="ECO:0000256" key="3">
    <source>
        <dbReference type="ARBA" id="ARBA00013657"/>
    </source>
</evidence>
<comment type="subcellular location">
    <subcellularLocation>
        <location evidence="1">Membrane</location>
        <topology evidence="1">Multi-pass membrane protein</topology>
    </subcellularLocation>
</comment>
<dbReference type="EMBL" id="MW561224">
    <property type="protein sequence ID" value="QTI82844.1"/>
    <property type="molecule type" value="Genomic_DNA"/>
</dbReference>
<protein>
    <recommendedName>
        <fullName evidence="4">Probable protein-export membrane protein SecG</fullName>
    </recommendedName>
    <alternativeName>
        <fullName evidence="3">Probable protein-export membrane protein secG</fullName>
    </alternativeName>
</protein>
<accession>A0A8A6KGN0</accession>
<dbReference type="AlphaFoldDB" id="A0A8A6KGN0"/>
<dbReference type="InterPro" id="IPR004692">
    <property type="entry name" value="SecG"/>
</dbReference>
<evidence type="ECO:0000256" key="8">
    <source>
        <dbReference type="ARBA" id="ARBA00022989"/>
    </source>
</evidence>
<keyword evidence="14" id="KW-0934">Plastid</keyword>
<evidence type="ECO:0000313" key="14">
    <source>
        <dbReference type="EMBL" id="QTI82844.1"/>
    </source>
</evidence>
<comment type="function">
    <text evidence="11">Involved in protein export. Participates in an early event of protein translocation across the chloroplast thylakoid membrane.</text>
</comment>
<evidence type="ECO:0000256" key="4">
    <source>
        <dbReference type="ARBA" id="ARBA00015435"/>
    </source>
</evidence>
<keyword evidence="5" id="KW-0813">Transport</keyword>
<keyword evidence="8 12" id="KW-1133">Transmembrane helix</keyword>
<comment type="similarity">
    <text evidence="2">Belongs to the SecG family.</text>
</comment>
<organism evidence="14">
    <name type="scientific">Coscinodiscus wailesii</name>
    <dbReference type="NCBI Taxonomy" id="671091"/>
    <lineage>
        <taxon>Eukaryota</taxon>
        <taxon>Sar</taxon>
        <taxon>Stramenopiles</taxon>
        <taxon>Ochrophyta</taxon>
        <taxon>Bacillariophyta</taxon>
        <taxon>Coscinodiscophyceae</taxon>
        <taxon>Coscinodiscophycidae</taxon>
        <taxon>Coscinodiscales</taxon>
        <taxon>Coscinodiscaceae</taxon>
        <taxon>Coscinodiscus</taxon>
    </lineage>
</organism>
<evidence type="ECO:0000256" key="6">
    <source>
        <dbReference type="ARBA" id="ARBA00022692"/>
    </source>
</evidence>
<evidence type="ECO:0000256" key="10">
    <source>
        <dbReference type="ARBA" id="ARBA00023136"/>
    </source>
</evidence>
<keyword evidence="6 12" id="KW-0812">Transmembrane</keyword>
<feature type="transmembrane region" description="Helical" evidence="12">
    <location>
        <begin position="50"/>
        <end position="68"/>
    </location>
</feature>
<dbReference type="NCBIfam" id="TIGR00810">
    <property type="entry name" value="secG"/>
    <property type="match status" value="1"/>
</dbReference>
<sequence length="69" mass="8004">MLKIIWLILSLFLILLVLIRIPNSGGITNFSINNNLIGSSNSTERFLNKLTWLFITLYFLLALKFNIYI</sequence>
<keyword evidence="7" id="KW-0653">Protein transport</keyword>
<dbReference type="GeneID" id="69241350"/>
<gene>
    <name evidence="14" type="primary">secG</name>
</gene>
<dbReference type="GO" id="GO:0015450">
    <property type="term" value="F:protein-transporting ATPase activity"/>
    <property type="evidence" value="ECO:0007669"/>
    <property type="project" value="InterPro"/>
</dbReference>
<evidence type="ECO:0000256" key="9">
    <source>
        <dbReference type="ARBA" id="ARBA00023010"/>
    </source>
</evidence>
<name>A0A8A6KGN0_9STRA</name>